<name>A0A7K3PVI8_9ACTN</name>
<feature type="transmembrane region" description="Helical" evidence="9">
    <location>
        <begin position="263"/>
        <end position="283"/>
    </location>
</feature>
<feature type="transmembrane region" description="Helical" evidence="9">
    <location>
        <begin position="171"/>
        <end position="195"/>
    </location>
</feature>
<comment type="similarity">
    <text evidence="2">Belongs to the major facilitator superfamily. Bcr/CmlA family.</text>
</comment>
<dbReference type="PANTHER" id="PTHR23502:SF132">
    <property type="entry name" value="POLYAMINE TRANSPORTER 2-RELATED"/>
    <property type="match status" value="1"/>
</dbReference>
<dbReference type="PROSITE" id="PS00216">
    <property type="entry name" value="SUGAR_TRANSPORT_1"/>
    <property type="match status" value="1"/>
</dbReference>
<dbReference type="PANTHER" id="PTHR23502">
    <property type="entry name" value="MAJOR FACILITATOR SUPERFAMILY"/>
    <property type="match status" value="1"/>
</dbReference>
<dbReference type="InterPro" id="IPR011701">
    <property type="entry name" value="MFS"/>
</dbReference>
<dbReference type="Proteomes" id="UP000470446">
    <property type="component" value="Unassembled WGS sequence"/>
</dbReference>
<feature type="transmembrane region" description="Helical" evidence="9">
    <location>
        <begin position="15"/>
        <end position="35"/>
    </location>
</feature>
<feature type="region of interest" description="Disordered" evidence="8">
    <location>
        <begin position="408"/>
        <end position="429"/>
    </location>
</feature>
<feature type="transmembrane region" description="Helical" evidence="9">
    <location>
        <begin position="316"/>
        <end position="337"/>
    </location>
</feature>
<dbReference type="AlphaFoldDB" id="A0A7K3PVI8"/>
<dbReference type="PRINTS" id="PR00173">
    <property type="entry name" value="EDTRNSPORT"/>
</dbReference>
<dbReference type="GO" id="GO:0042910">
    <property type="term" value="F:xenobiotic transmembrane transporter activity"/>
    <property type="evidence" value="ECO:0007669"/>
    <property type="project" value="InterPro"/>
</dbReference>
<comment type="subcellular location">
    <subcellularLocation>
        <location evidence="1">Cell membrane</location>
        <topology evidence="1">Multi-pass membrane protein</topology>
    </subcellularLocation>
</comment>
<evidence type="ECO:0000256" key="2">
    <source>
        <dbReference type="ARBA" id="ARBA00006236"/>
    </source>
</evidence>
<organism evidence="11 12">
    <name type="scientific">Streptomyces coelicoflavus</name>
    <dbReference type="NCBI Taxonomy" id="285562"/>
    <lineage>
        <taxon>Bacteria</taxon>
        <taxon>Bacillati</taxon>
        <taxon>Actinomycetota</taxon>
        <taxon>Actinomycetes</taxon>
        <taxon>Kitasatosporales</taxon>
        <taxon>Streptomycetaceae</taxon>
        <taxon>Streptomyces</taxon>
    </lineage>
</organism>
<dbReference type="CDD" id="cd17320">
    <property type="entry name" value="MFS_MdfA_MDR_like"/>
    <property type="match status" value="1"/>
</dbReference>
<sequence length="429" mass="43535">MENAVGIRAGSGGGAVRRICVLMLLAALTALGPLSMDAYIPGLPRIADSLHSPAWVVQLTVTACLAGLAIGQLLAGPLSDALGRRGPLLFGLTLCTAAGALCALAPNVWLLVVLRGMQGLGGAFALVIAYAYVSDLHEGKAAARYFSLLTLVTGLAPVLAPLMGAQILDAWGWRAVFVTVAAFSALVLVACVGALPESRPPRLRPPWEWRRTGSVYGGLLRDRALVGPVLANALTFAVMFAYISGSPFVLQSLYGLSPQQYSLVFAVNAIGLVAAAAAGGALVGRFGAAFLLRAGVTGTAAASVVLLVLAVAGLGLWPILTALFVAIAHVGLVLPNAPALALRHRGSNAGAAAALLGCGQFLFGGLAAPLVGLTTAHSAVPMATVMAVLGLATSAVSIIVTPAGTAGSPIRTSGDQPYEEVHHDHGPRH</sequence>
<dbReference type="NCBIfam" id="TIGR00710">
    <property type="entry name" value="efflux_Bcr_CflA"/>
    <property type="match status" value="1"/>
</dbReference>
<evidence type="ECO:0000256" key="5">
    <source>
        <dbReference type="ARBA" id="ARBA00022692"/>
    </source>
</evidence>
<dbReference type="GO" id="GO:0005886">
    <property type="term" value="C:plasma membrane"/>
    <property type="evidence" value="ECO:0007669"/>
    <property type="project" value="UniProtKB-SubCell"/>
</dbReference>
<evidence type="ECO:0000256" key="6">
    <source>
        <dbReference type="ARBA" id="ARBA00022989"/>
    </source>
</evidence>
<evidence type="ECO:0000259" key="10">
    <source>
        <dbReference type="PROSITE" id="PS50850"/>
    </source>
</evidence>
<keyword evidence="5 9" id="KW-0812">Transmembrane</keyword>
<evidence type="ECO:0000256" key="4">
    <source>
        <dbReference type="ARBA" id="ARBA00022475"/>
    </source>
</evidence>
<dbReference type="InterPro" id="IPR005829">
    <property type="entry name" value="Sugar_transporter_CS"/>
</dbReference>
<feature type="transmembrane region" description="Helical" evidence="9">
    <location>
        <begin position="349"/>
        <end position="373"/>
    </location>
</feature>
<evidence type="ECO:0000313" key="11">
    <source>
        <dbReference type="EMBL" id="NEB13963.1"/>
    </source>
</evidence>
<feature type="compositionally biased region" description="Basic and acidic residues" evidence="8">
    <location>
        <begin position="419"/>
        <end position="429"/>
    </location>
</feature>
<feature type="transmembrane region" description="Helical" evidence="9">
    <location>
        <begin position="55"/>
        <end position="76"/>
    </location>
</feature>
<gene>
    <name evidence="11" type="ORF">G3I32_34910</name>
</gene>
<feature type="domain" description="Major facilitator superfamily (MFS) profile" evidence="10">
    <location>
        <begin position="21"/>
        <end position="405"/>
    </location>
</feature>
<evidence type="ECO:0000256" key="9">
    <source>
        <dbReference type="SAM" id="Phobius"/>
    </source>
</evidence>
<dbReference type="Gene3D" id="1.20.1720.10">
    <property type="entry name" value="Multidrug resistance protein D"/>
    <property type="match status" value="1"/>
</dbReference>
<dbReference type="EMBL" id="JAAGMA010000936">
    <property type="protein sequence ID" value="NEB13963.1"/>
    <property type="molecule type" value="Genomic_DNA"/>
</dbReference>
<keyword evidence="4" id="KW-1003">Cell membrane</keyword>
<dbReference type="FunFam" id="1.20.1720.10:FF:000005">
    <property type="entry name" value="Bcr/CflA family efflux transporter"/>
    <property type="match status" value="1"/>
</dbReference>
<evidence type="ECO:0000256" key="3">
    <source>
        <dbReference type="ARBA" id="ARBA00022448"/>
    </source>
</evidence>
<dbReference type="InterPro" id="IPR004812">
    <property type="entry name" value="Efflux_drug-R_Bcr/CmlA"/>
</dbReference>
<evidence type="ECO:0000256" key="8">
    <source>
        <dbReference type="SAM" id="MobiDB-lite"/>
    </source>
</evidence>
<feature type="transmembrane region" description="Helical" evidence="9">
    <location>
        <begin position="145"/>
        <end position="165"/>
    </location>
</feature>
<dbReference type="GO" id="GO:1990961">
    <property type="term" value="P:xenobiotic detoxification by transmembrane export across the plasma membrane"/>
    <property type="evidence" value="ECO:0007669"/>
    <property type="project" value="InterPro"/>
</dbReference>
<evidence type="ECO:0000256" key="7">
    <source>
        <dbReference type="ARBA" id="ARBA00023136"/>
    </source>
</evidence>
<comment type="caution">
    <text evidence="11">The sequence shown here is derived from an EMBL/GenBank/DDBJ whole genome shotgun (WGS) entry which is preliminary data.</text>
</comment>
<feature type="transmembrane region" description="Helical" evidence="9">
    <location>
        <begin position="224"/>
        <end position="243"/>
    </location>
</feature>
<accession>A0A7K3PVI8</accession>
<keyword evidence="3" id="KW-0813">Transport</keyword>
<evidence type="ECO:0000313" key="12">
    <source>
        <dbReference type="Proteomes" id="UP000470446"/>
    </source>
</evidence>
<feature type="transmembrane region" description="Helical" evidence="9">
    <location>
        <begin position="290"/>
        <end position="310"/>
    </location>
</feature>
<dbReference type="InterPro" id="IPR036259">
    <property type="entry name" value="MFS_trans_sf"/>
</dbReference>
<dbReference type="RefSeq" id="WP_164249908.1">
    <property type="nucleotide sequence ID" value="NZ_JAAGMA010000936.1"/>
</dbReference>
<feature type="transmembrane region" description="Helical" evidence="9">
    <location>
        <begin position="116"/>
        <end position="133"/>
    </location>
</feature>
<protein>
    <submittedName>
        <fullName evidence="11">Multidrug effflux MFS transporter</fullName>
    </submittedName>
</protein>
<feature type="transmembrane region" description="Helical" evidence="9">
    <location>
        <begin position="379"/>
        <end position="401"/>
    </location>
</feature>
<proteinExistence type="inferred from homology"/>
<keyword evidence="7 9" id="KW-0472">Membrane</keyword>
<reference evidence="11 12" key="1">
    <citation type="submission" date="2020-01" db="EMBL/GenBank/DDBJ databases">
        <title>Insect and environment-associated Actinomycetes.</title>
        <authorList>
            <person name="Currrie C."/>
            <person name="Chevrette M."/>
            <person name="Carlson C."/>
            <person name="Stubbendieck R."/>
            <person name="Wendt-Pienkowski E."/>
        </authorList>
    </citation>
    <scope>NUCLEOTIDE SEQUENCE [LARGE SCALE GENOMIC DNA]</scope>
    <source>
        <strain evidence="11 12">SID14163</strain>
    </source>
</reference>
<keyword evidence="6 9" id="KW-1133">Transmembrane helix</keyword>
<evidence type="ECO:0000256" key="1">
    <source>
        <dbReference type="ARBA" id="ARBA00004651"/>
    </source>
</evidence>
<dbReference type="PROSITE" id="PS50850">
    <property type="entry name" value="MFS"/>
    <property type="match status" value="1"/>
</dbReference>
<dbReference type="SUPFAM" id="SSF103473">
    <property type="entry name" value="MFS general substrate transporter"/>
    <property type="match status" value="1"/>
</dbReference>
<feature type="transmembrane region" description="Helical" evidence="9">
    <location>
        <begin position="88"/>
        <end position="110"/>
    </location>
</feature>
<dbReference type="Pfam" id="PF07690">
    <property type="entry name" value="MFS_1"/>
    <property type="match status" value="1"/>
</dbReference>
<dbReference type="InterPro" id="IPR020846">
    <property type="entry name" value="MFS_dom"/>
</dbReference>